<gene>
    <name evidence="1" type="ORF">D0X99_17895</name>
</gene>
<dbReference type="EMBL" id="QXML01000011">
    <property type="protein sequence ID" value="RIW12966.1"/>
    <property type="molecule type" value="Genomic_DNA"/>
</dbReference>
<comment type="caution">
    <text evidence="1">The sequence shown here is derived from an EMBL/GenBank/DDBJ whole genome shotgun (WGS) entry which is preliminary data.</text>
</comment>
<keyword evidence="2" id="KW-1185">Reference proteome</keyword>
<sequence>MATFHDQLAKIRQQREALAAAQKATYVEKMELAKESKKASPISGGKTFNPKETIFKETEVSLNQSIKDLLGKNHQTLTRELNGNIPIVMLPVRMETRFVNPVGAPQELWIRIFPDDIHADTHEPMLAEKEVVAGEQYWSRQAELFGFPSGEETESERKLAWENLKAYAINPQRAIWIAKATKPLNWPQTDVPPPATLDFPKHQEFKESAWSRAAQTQALPDRFVATIFAHGKSVHEEVGQVIPDTVFLGPDPFSSQPAFSKKDDEIIFQEEIAWLQNFDKAVEKGLGIKVKLSPAMFMPDGSIERITVLGIMYSADPQSGKKIVENLFDNHHYSSKGLSFLPQGTPTNNTETEASAYSRYEDFLPKGYYEEKSTPINPNSDLDLFAQAFGINRNVLEDLNHADQMDHFNNLMMNRALYSATLSYYFEELMEPAIHDADAAQIRSFFTSFVSARGPLSGIRVGDQPYGVLLTSDLSAWNEDASGKFYMGLTKVVKELQTVWDQLATKVPKVGMPGDSWEILLKILGLQPGSVSFRQRLGNLPDYSLASPSVNKSSLNVELKNLNQRIVDFLEKLGFNPLAEGNFYPLISNMVFYQWTNPIQSTKLVVPDEEASETEFLPKMPASGLNYAQYMGTKCSLADLESINFGGDKPPRSLLSLLMRHALLTELKQAGTRAFQVNNMTIKSAMFEKSFFNMDNNSQDLTSFELLKGDPKKINPRAFAGVETNLGDYLLNPRIRFPWNPNIGPMRSAMNYLGGLSTKALERNLADFVDLCTYRLDAWEMGLFTRRLQRNRSKVPTGVYLGAYGWVENLKPEPKKTLNQRNVPPQLWPKDGKAPIKLKENAGFSHVPSLNHATAVGLLLAGYKNHASPANPSLFAMNLSSDRTRRAMALFEGIQNGQRLEVLLGYQFERGLHDTTTRNPATNLNQYIQAFRNRYEIENLSIPQQGSEEAQETIDSYPVVNGLKILKATKEEIEALITEPTHKPFVLAIRDELANTLDACNDLLVTEAAFQITQGNRDRTSGVLNSALMADTPPEIQVLDTPRSSLLTYSHRIALHLDVEDFLSAEVGWSSTPSPRSSFEPGLNHWIAQLIGDPGKIQYRVSALEGEELIVDTALMSLGDLELQPIDLIYLLSEDLAAGATELESRIAFQFKKLKNIPASTRIKIEFAPELSPGVSSLASAFPLLRSIKMTLGQTRVADARDFASKPKAVVNSMDFTGLDFEDYQMRIFNALGMLQTLAGAVAQMIPNPDLPADELNPSTMEELFSLAEGISEPTAFFRSLSLADQTWIGIIDFQQAATRFGVQMAFPQSPGPELTESQEDMLSRTASLWKVIQAKIQTAETKLAQAGAESQIIPKLKLLSEASKAVLGDDFMPIPRFRYTQEEVLQMAFAEEHQLVNHVANLTGMTGDIHKESWLQSVARVRPAVARFESLRFLSEALDNSPMDLSIAQIPYRPMDSWLGFEFPKEYGGKPFNIQEDTVALAYLGKQATNTAALQSVLILDEWTEKIPVDEEITGVTYHYNQPNAVAPQAILVAVEPTDKGKWDWKVLQGILNDTIRRSRSRAVEPDQLMEHDVLKILLPMTIASFDVKEANVSMDYLLLNDKFMQVAKSANMQLYTKWDKN</sequence>
<dbReference type="OrthoDB" id="9757728at2"/>
<protein>
    <submittedName>
        <fullName evidence="1">Uncharacterized protein</fullName>
    </submittedName>
</protein>
<evidence type="ECO:0000313" key="2">
    <source>
        <dbReference type="Proteomes" id="UP000283522"/>
    </source>
</evidence>
<evidence type="ECO:0000313" key="1">
    <source>
        <dbReference type="EMBL" id="RIW12966.1"/>
    </source>
</evidence>
<accession>A0A418PMM4</accession>
<name>A0A418PMM4_9BACT</name>
<reference evidence="1 2" key="1">
    <citation type="submission" date="2018-09" db="EMBL/GenBank/DDBJ databases">
        <authorList>
            <person name="Wang X."/>
            <person name="Du Z."/>
        </authorList>
    </citation>
    <scope>NUCLEOTIDE SEQUENCE [LARGE SCALE GENOMIC DNA]</scope>
    <source>
        <strain evidence="1 2">N3</strain>
    </source>
</reference>
<proteinExistence type="predicted"/>
<dbReference type="Proteomes" id="UP000283522">
    <property type="component" value="Unassembled WGS sequence"/>
</dbReference>
<dbReference type="RefSeq" id="WP_119479231.1">
    <property type="nucleotide sequence ID" value="NZ_QXML01000011.1"/>
</dbReference>
<organism evidence="1 2">
    <name type="scientific">Algoriphagus lacus</name>
    <dbReference type="NCBI Taxonomy" id="2056311"/>
    <lineage>
        <taxon>Bacteria</taxon>
        <taxon>Pseudomonadati</taxon>
        <taxon>Bacteroidota</taxon>
        <taxon>Cytophagia</taxon>
        <taxon>Cytophagales</taxon>
        <taxon>Cyclobacteriaceae</taxon>
        <taxon>Algoriphagus</taxon>
    </lineage>
</organism>